<comment type="caution">
    <text evidence="1">The sequence shown here is derived from an EMBL/GenBank/DDBJ whole genome shotgun (WGS) entry which is preliminary data.</text>
</comment>
<dbReference type="EMBL" id="CAJVQC010013242">
    <property type="protein sequence ID" value="CAG8646463.1"/>
    <property type="molecule type" value="Genomic_DNA"/>
</dbReference>
<evidence type="ECO:0000313" key="1">
    <source>
        <dbReference type="EMBL" id="CAG8646463.1"/>
    </source>
</evidence>
<proteinExistence type="predicted"/>
<keyword evidence="2" id="KW-1185">Reference proteome</keyword>
<accession>A0ACA9NCC7</accession>
<protein>
    <submittedName>
        <fullName evidence="1">4616_t:CDS:1</fullName>
    </submittedName>
</protein>
<name>A0ACA9NCC7_9GLOM</name>
<reference evidence="1" key="1">
    <citation type="submission" date="2021-06" db="EMBL/GenBank/DDBJ databases">
        <authorList>
            <person name="Kallberg Y."/>
            <person name="Tangrot J."/>
            <person name="Rosling A."/>
        </authorList>
    </citation>
    <scope>NUCLEOTIDE SEQUENCE</scope>
    <source>
        <strain evidence="1">MA461A</strain>
    </source>
</reference>
<organism evidence="1 2">
    <name type="scientific">Racocetra persica</name>
    <dbReference type="NCBI Taxonomy" id="160502"/>
    <lineage>
        <taxon>Eukaryota</taxon>
        <taxon>Fungi</taxon>
        <taxon>Fungi incertae sedis</taxon>
        <taxon>Mucoromycota</taxon>
        <taxon>Glomeromycotina</taxon>
        <taxon>Glomeromycetes</taxon>
        <taxon>Diversisporales</taxon>
        <taxon>Gigasporaceae</taxon>
        <taxon>Racocetra</taxon>
    </lineage>
</organism>
<evidence type="ECO:0000313" key="2">
    <source>
        <dbReference type="Proteomes" id="UP000789920"/>
    </source>
</evidence>
<dbReference type="Proteomes" id="UP000789920">
    <property type="component" value="Unassembled WGS sequence"/>
</dbReference>
<gene>
    <name evidence="1" type="ORF">RPERSI_LOCUS7692</name>
</gene>
<feature type="non-terminal residue" evidence="1">
    <location>
        <position position="1"/>
    </location>
</feature>
<sequence length="101" mass="11406">SIGYLKLSEYECHINDLLFNDSYIKLKHTKACVIIYPDSNWDTLFMFDNHGAFADDALLVSQMNMGNGTKMSLLHNSIKPDGSPHIMIYIDDKGVVRPKGI</sequence>